<dbReference type="OrthoDB" id="9788881at2"/>
<protein>
    <recommendedName>
        <fullName evidence="2">Transposase IS200-like domain-containing protein</fullName>
    </recommendedName>
</protein>
<dbReference type="InterPro" id="IPR036515">
    <property type="entry name" value="Transposase_17_sf"/>
</dbReference>
<dbReference type="GO" id="GO:0003677">
    <property type="term" value="F:DNA binding"/>
    <property type="evidence" value="ECO:0007669"/>
    <property type="project" value="InterPro"/>
</dbReference>
<feature type="region of interest" description="Disordered" evidence="1">
    <location>
        <begin position="410"/>
        <end position="448"/>
    </location>
</feature>
<dbReference type="PANTHER" id="PTHR34322:SF2">
    <property type="entry name" value="TRANSPOSASE IS200-LIKE DOMAIN-CONTAINING PROTEIN"/>
    <property type="match status" value="1"/>
</dbReference>
<sequence length="448" mass="50845">MKYERLINGKYYHIYNRGNNRRDLFLEPVHYEHFLALYDKYISPVAETFAWVLMPNHFHLVVRLKENVVYKYANPGLQQNTFVRDIYRPKVDSVDMAASGDSGNAEKNMADVSVGKRDKAWFEAHKWETVEMSECEISDNAEMKKPVLHRHFSHLFNAYTRYFNKITEGTGNLFERPFKRKQIRNEAYLKKVILYVHNNPVHHGFCTHLLEYPWSSYLTCISNKPTKFKREVVLSLFNERNNFENQHTQEIDVEEMEEWLDLNAVDYTTEIEVPGRTDLSACAASDNVNKKNKALNVSAGLNAVRSGDADRLKNSEVISGIQKKEPLETCVSSACLKADASDSDLSACATPDNVNKKNKSSHVSASINAVRSDDADRLKNSEVISGIQKKEPLETCVSSACLKADASDSDLSACATPDNVGKEETNAKLTNSDKVKAKKVMPDNLERK</sequence>
<dbReference type="GO" id="GO:0006313">
    <property type="term" value="P:DNA transposition"/>
    <property type="evidence" value="ECO:0007669"/>
    <property type="project" value="InterPro"/>
</dbReference>
<dbReference type="STRING" id="1484053.SAMN05444274_103508"/>
<keyword evidence="4" id="KW-1185">Reference proteome</keyword>
<proteinExistence type="predicted"/>
<dbReference type="AlphaFoldDB" id="A0A1M4YXI4"/>
<evidence type="ECO:0000259" key="2">
    <source>
        <dbReference type="SMART" id="SM01321"/>
    </source>
</evidence>
<evidence type="ECO:0000313" key="4">
    <source>
        <dbReference type="Proteomes" id="UP000184164"/>
    </source>
</evidence>
<dbReference type="SMART" id="SM01321">
    <property type="entry name" value="Y1_Tnp"/>
    <property type="match status" value="1"/>
</dbReference>
<organism evidence="3 4">
    <name type="scientific">Mariniphaga anaerophila</name>
    <dbReference type="NCBI Taxonomy" id="1484053"/>
    <lineage>
        <taxon>Bacteria</taxon>
        <taxon>Pseudomonadati</taxon>
        <taxon>Bacteroidota</taxon>
        <taxon>Bacteroidia</taxon>
        <taxon>Marinilabiliales</taxon>
        <taxon>Prolixibacteraceae</taxon>
        <taxon>Mariniphaga</taxon>
    </lineage>
</organism>
<reference evidence="3 4" key="1">
    <citation type="submission" date="2016-11" db="EMBL/GenBank/DDBJ databases">
        <authorList>
            <person name="Jaros S."/>
            <person name="Januszkiewicz K."/>
            <person name="Wedrychowicz H."/>
        </authorList>
    </citation>
    <scope>NUCLEOTIDE SEQUENCE [LARGE SCALE GENOMIC DNA]</scope>
    <source>
        <strain evidence="3 4">DSM 26910</strain>
    </source>
</reference>
<dbReference type="Gene3D" id="3.30.70.1290">
    <property type="entry name" value="Transposase IS200-like"/>
    <property type="match status" value="1"/>
</dbReference>
<feature type="compositionally biased region" description="Basic and acidic residues" evidence="1">
    <location>
        <begin position="420"/>
        <end position="448"/>
    </location>
</feature>
<dbReference type="EMBL" id="FQUM01000003">
    <property type="protein sequence ID" value="SHF10529.1"/>
    <property type="molecule type" value="Genomic_DNA"/>
</dbReference>
<dbReference type="Proteomes" id="UP000184164">
    <property type="component" value="Unassembled WGS sequence"/>
</dbReference>
<dbReference type="PANTHER" id="PTHR34322">
    <property type="entry name" value="TRANSPOSASE, Y1_TNP DOMAIN-CONTAINING"/>
    <property type="match status" value="1"/>
</dbReference>
<dbReference type="SUPFAM" id="SSF143422">
    <property type="entry name" value="Transposase IS200-like"/>
    <property type="match status" value="1"/>
</dbReference>
<gene>
    <name evidence="3" type="ORF">SAMN05444274_103508</name>
</gene>
<dbReference type="GO" id="GO:0004803">
    <property type="term" value="F:transposase activity"/>
    <property type="evidence" value="ECO:0007669"/>
    <property type="project" value="InterPro"/>
</dbReference>
<evidence type="ECO:0000313" key="3">
    <source>
        <dbReference type="EMBL" id="SHF10529.1"/>
    </source>
</evidence>
<evidence type="ECO:0000256" key="1">
    <source>
        <dbReference type="SAM" id="MobiDB-lite"/>
    </source>
</evidence>
<feature type="domain" description="Transposase IS200-like" evidence="2">
    <location>
        <begin position="7"/>
        <end position="199"/>
    </location>
</feature>
<accession>A0A1M4YXI4</accession>
<name>A0A1M4YXI4_9BACT</name>
<dbReference type="InterPro" id="IPR002686">
    <property type="entry name" value="Transposase_17"/>
</dbReference>